<dbReference type="GO" id="GO:0060003">
    <property type="term" value="P:copper ion export"/>
    <property type="evidence" value="ECO:0007669"/>
    <property type="project" value="TreeGrafter"/>
</dbReference>
<comment type="similarity">
    <text evidence="1">Belongs to the membrane fusion protein (MFP) (TC 8.A.1) family.</text>
</comment>
<evidence type="ECO:0000259" key="6">
    <source>
        <dbReference type="Pfam" id="PF25973"/>
    </source>
</evidence>
<dbReference type="Pfam" id="PF25975">
    <property type="entry name" value="CzcB_C"/>
    <property type="match status" value="1"/>
</dbReference>
<dbReference type="InterPro" id="IPR058648">
    <property type="entry name" value="HH_CzcB-like"/>
</dbReference>
<dbReference type="Gene3D" id="2.40.420.20">
    <property type="match status" value="1"/>
</dbReference>
<dbReference type="Gene3D" id="2.40.50.100">
    <property type="match status" value="1"/>
</dbReference>
<dbReference type="KEGG" id="naf:GQ61_01520"/>
<dbReference type="PANTHER" id="PTHR30097:SF4">
    <property type="entry name" value="SLR6042 PROTEIN"/>
    <property type="match status" value="1"/>
</dbReference>
<keyword evidence="10" id="KW-1185">Reference proteome</keyword>
<dbReference type="KEGG" id="naf:GQ61_01540"/>
<dbReference type="InterPro" id="IPR058647">
    <property type="entry name" value="BSH_CzcB-like"/>
</dbReference>
<dbReference type="RefSeq" id="WP_232317329.1">
    <property type="nucleotide sequence ID" value="NZ_CP008743.1"/>
</dbReference>
<dbReference type="Pfam" id="PF25954">
    <property type="entry name" value="Beta-barrel_RND_2"/>
    <property type="match status" value="1"/>
</dbReference>
<proteinExistence type="inferred from homology"/>
<feature type="domain" description="CzcB-like C-terminal circularly permuted SH3-like" evidence="7">
    <location>
        <begin position="333"/>
        <end position="394"/>
    </location>
</feature>
<evidence type="ECO:0000313" key="10">
    <source>
        <dbReference type="Proteomes" id="UP000237351"/>
    </source>
</evidence>
<dbReference type="GO" id="GO:0030288">
    <property type="term" value="C:outer membrane-bounded periplasmic space"/>
    <property type="evidence" value="ECO:0007669"/>
    <property type="project" value="TreeGrafter"/>
</dbReference>
<evidence type="ECO:0000259" key="5">
    <source>
        <dbReference type="Pfam" id="PF25954"/>
    </source>
</evidence>
<dbReference type="PANTHER" id="PTHR30097">
    <property type="entry name" value="CATION EFFLUX SYSTEM PROTEIN CUSB"/>
    <property type="match status" value="1"/>
</dbReference>
<reference evidence="9 10" key="1">
    <citation type="submission" date="2014-06" db="EMBL/GenBank/DDBJ databases">
        <title>The genome of the endonuclear symbiont Nucleicultrix amoebiphila.</title>
        <authorList>
            <person name="Schulz F."/>
            <person name="Horn M."/>
        </authorList>
    </citation>
    <scope>NUCLEOTIDE SEQUENCE [LARGE SCALE GENOMIC DNA]</scope>
    <source>
        <strain evidence="9 10">FS5</strain>
    </source>
</reference>
<keyword evidence="3" id="KW-0175">Coiled coil</keyword>
<dbReference type="Proteomes" id="UP000237351">
    <property type="component" value="Chromosome"/>
</dbReference>
<dbReference type="Gene3D" id="1.10.287.470">
    <property type="entry name" value="Helix hairpin bin"/>
    <property type="match status" value="1"/>
</dbReference>
<sequence>MMNKRRLLIAISVALVLVSFAGGFFLKNSISYFSKSIEKYPQDDKSKKENNHEERKVIKLTNEQIKRFDLQTITLKKNHFQHRITFPGQIALNENKITHVVASVPGVVKEIFKGLGEVAKSGEPLVTLQSRDMAEAKSSYISAYKNLGLQKDLLGREEKLWKLKVRAEVQFIQTRNNYENAKINLEKAKQNLLALSMTEKQIQKLPTQESPLNIYTIDSPIDGKIIERHITLGEVISSDKQIFVIANLDTVWINLAISAEELPKIKKDQKVDVFAHQGELINSGLIMYVSPVINEESRTGRAVIQMSNPQHALHPGDFIKAQVVIDENSALLSLPSSAIQRIDGKIVVFIKTNEHSFEAKLINIKGSEKGEFLEIIDGLKEGDEVVIKNSFLLKAEFGKSESEDSH</sequence>
<evidence type="ECO:0000313" key="8">
    <source>
        <dbReference type="EMBL" id="ARN84231.1"/>
    </source>
</evidence>
<keyword evidence="2" id="KW-0813">Transport</keyword>
<dbReference type="GO" id="GO:0046914">
    <property type="term" value="F:transition metal ion binding"/>
    <property type="evidence" value="ECO:0007669"/>
    <property type="project" value="TreeGrafter"/>
</dbReference>
<dbReference type="STRING" id="1414854.GQ61_01520"/>
<evidence type="ECO:0000259" key="4">
    <source>
        <dbReference type="Pfam" id="PF25893"/>
    </source>
</evidence>
<feature type="coiled-coil region" evidence="3">
    <location>
        <begin position="171"/>
        <end position="198"/>
    </location>
</feature>
<accession>A0A1W6N306</accession>
<dbReference type="InterPro" id="IPR051909">
    <property type="entry name" value="MFP_Cation_Efflux"/>
</dbReference>
<feature type="domain" description="CusB-like beta-barrel" evidence="5">
    <location>
        <begin position="250"/>
        <end position="323"/>
    </location>
</feature>
<dbReference type="InterPro" id="IPR058649">
    <property type="entry name" value="CzcB_C"/>
</dbReference>
<feature type="domain" description="CzcB-like barrel-sandwich hybrid" evidence="6">
    <location>
        <begin position="96"/>
        <end position="247"/>
    </location>
</feature>
<dbReference type="Pfam" id="PF25893">
    <property type="entry name" value="HH_CzcB"/>
    <property type="match status" value="1"/>
</dbReference>
<dbReference type="EMBL" id="CP008743">
    <property type="protein sequence ID" value="ARN84235.1"/>
    <property type="molecule type" value="Genomic_DNA"/>
</dbReference>
<evidence type="ECO:0000313" key="9">
    <source>
        <dbReference type="EMBL" id="ARN84235.1"/>
    </source>
</evidence>
<dbReference type="GO" id="GO:0015679">
    <property type="term" value="P:plasma membrane copper ion transport"/>
    <property type="evidence" value="ECO:0007669"/>
    <property type="project" value="TreeGrafter"/>
</dbReference>
<dbReference type="AlphaFoldDB" id="A0A1W6N306"/>
<dbReference type="EMBL" id="CP008743">
    <property type="protein sequence ID" value="ARN84231.1"/>
    <property type="molecule type" value="Genomic_DNA"/>
</dbReference>
<evidence type="ECO:0000256" key="2">
    <source>
        <dbReference type="ARBA" id="ARBA00022448"/>
    </source>
</evidence>
<protein>
    <submittedName>
        <fullName evidence="9">Uncharacterized protein</fullName>
    </submittedName>
</protein>
<dbReference type="Gene3D" id="2.40.30.170">
    <property type="match status" value="1"/>
</dbReference>
<dbReference type="NCBIfam" id="TIGR01730">
    <property type="entry name" value="RND_mfp"/>
    <property type="match status" value="1"/>
</dbReference>
<dbReference type="Pfam" id="PF25973">
    <property type="entry name" value="BSH_CzcB"/>
    <property type="match status" value="1"/>
</dbReference>
<evidence type="ECO:0000256" key="3">
    <source>
        <dbReference type="SAM" id="Coils"/>
    </source>
</evidence>
<dbReference type="SUPFAM" id="SSF111369">
    <property type="entry name" value="HlyD-like secretion proteins"/>
    <property type="match status" value="1"/>
</dbReference>
<dbReference type="InterPro" id="IPR058792">
    <property type="entry name" value="Beta-barrel_RND_2"/>
</dbReference>
<dbReference type="GO" id="GO:0016020">
    <property type="term" value="C:membrane"/>
    <property type="evidence" value="ECO:0007669"/>
    <property type="project" value="InterPro"/>
</dbReference>
<name>A0A1W6N306_9PROT</name>
<dbReference type="InterPro" id="IPR006143">
    <property type="entry name" value="RND_pump_MFP"/>
</dbReference>
<gene>
    <name evidence="8" type="ORF">GQ61_01520</name>
    <name evidence="9" type="ORF">GQ61_01540</name>
</gene>
<evidence type="ECO:0000259" key="7">
    <source>
        <dbReference type="Pfam" id="PF25975"/>
    </source>
</evidence>
<organism evidence="9 10">
    <name type="scientific">Candidatus Nucleicultrix amoebiphila FS5</name>
    <dbReference type="NCBI Taxonomy" id="1414854"/>
    <lineage>
        <taxon>Bacteria</taxon>
        <taxon>Pseudomonadati</taxon>
        <taxon>Pseudomonadota</taxon>
        <taxon>Alphaproteobacteria</taxon>
        <taxon>Holosporales</taxon>
        <taxon>Candidatus Nucleicultricaceae</taxon>
        <taxon>Candidatus Nucleicultrix</taxon>
    </lineage>
</organism>
<feature type="domain" description="CzcB-like alpha-helical hairpin" evidence="4">
    <location>
        <begin position="135"/>
        <end position="194"/>
    </location>
</feature>
<dbReference type="GO" id="GO:0022857">
    <property type="term" value="F:transmembrane transporter activity"/>
    <property type="evidence" value="ECO:0007669"/>
    <property type="project" value="InterPro"/>
</dbReference>
<evidence type="ECO:0000256" key="1">
    <source>
        <dbReference type="ARBA" id="ARBA00009477"/>
    </source>
</evidence>